<evidence type="ECO:0000256" key="8">
    <source>
        <dbReference type="ARBA" id="ARBA00048543"/>
    </source>
</evidence>
<dbReference type="EC" id="1.1.1.267" evidence="9"/>
<evidence type="ECO:0000256" key="6">
    <source>
        <dbReference type="ARBA" id="ARBA00023211"/>
    </source>
</evidence>
<dbReference type="InterPro" id="IPR036291">
    <property type="entry name" value="NAD(P)-bd_dom_sf"/>
</dbReference>
<dbReference type="NCBIfam" id="TIGR00243">
    <property type="entry name" value="Dxr"/>
    <property type="match status" value="1"/>
</dbReference>
<dbReference type="GO" id="GO:0051484">
    <property type="term" value="P:isopentenyl diphosphate biosynthetic process, methylerythritol 4-phosphate pathway involved in terpenoid biosynthetic process"/>
    <property type="evidence" value="ECO:0007669"/>
    <property type="project" value="UniProtKB-ARBA"/>
</dbReference>
<dbReference type="InterPro" id="IPR013644">
    <property type="entry name" value="DXP_reductoisomerase_C"/>
</dbReference>
<dbReference type="SUPFAM" id="SSF51735">
    <property type="entry name" value="NAD(P)-binding Rossmann-fold domains"/>
    <property type="match status" value="1"/>
</dbReference>
<dbReference type="InterPro" id="IPR026877">
    <property type="entry name" value="DXPR_C"/>
</dbReference>
<evidence type="ECO:0000313" key="13">
    <source>
        <dbReference type="EMBL" id="MCU9612072.1"/>
    </source>
</evidence>
<dbReference type="GO" id="GO:0030145">
    <property type="term" value="F:manganese ion binding"/>
    <property type="evidence" value="ECO:0007669"/>
    <property type="project" value="TreeGrafter"/>
</dbReference>
<dbReference type="Pfam" id="PF02670">
    <property type="entry name" value="DXP_reductoisom"/>
    <property type="match status" value="1"/>
</dbReference>
<feature type="domain" description="DXP reductoisomerase C-terminal" evidence="12">
    <location>
        <begin position="258"/>
        <end position="374"/>
    </location>
</feature>
<feature type="binding site" evidence="9">
    <location>
        <position position="149"/>
    </location>
    <ligand>
        <name>Mn(2+)</name>
        <dbReference type="ChEBI" id="CHEBI:29035"/>
    </ligand>
</feature>
<organism evidence="13 14">
    <name type="scientific">Perspicuibacillus lycopersici</name>
    <dbReference type="NCBI Taxonomy" id="1325689"/>
    <lineage>
        <taxon>Bacteria</taxon>
        <taxon>Bacillati</taxon>
        <taxon>Bacillota</taxon>
        <taxon>Bacilli</taxon>
        <taxon>Bacillales</taxon>
        <taxon>Bacillaceae</taxon>
        <taxon>Perspicuibacillus</taxon>
    </lineage>
</organism>
<comment type="similarity">
    <text evidence="2 9">Belongs to the DXR family.</text>
</comment>
<feature type="binding site" evidence="9">
    <location>
        <position position="37"/>
    </location>
    <ligand>
        <name>NADPH</name>
        <dbReference type="ChEBI" id="CHEBI:57783"/>
    </ligand>
</feature>
<keyword evidence="5 9" id="KW-0560">Oxidoreductase</keyword>
<evidence type="ECO:0000256" key="5">
    <source>
        <dbReference type="ARBA" id="ARBA00023002"/>
    </source>
</evidence>
<comment type="catalytic activity">
    <reaction evidence="8">
        <text>2-C-methyl-D-erythritol 4-phosphate + NADP(+) = 1-deoxy-D-xylulose 5-phosphate + NADPH + H(+)</text>
        <dbReference type="Rhea" id="RHEA:13717"/>
        <dbReference type="ChEBI" id="CHEBI:15378"/>
        <dbReference type="ChEBI" id="CHEBI:57783"/>
        <dbReference type="ChEBI" id="CHEBI:57792"/>
        <dbReference type="ChEBI" id="CHEBI:58262"/>
        <dbReference type="ChEBI" id="CHEBI:58349"/>
        <dbReference type="EC" id="1.1.1.267"/>
    </reaction>
    <physiologicalReaction direction="right-to-left" evidence="8">
        <dbReference type="Rhea" id="RHEA:13719"/>
    </physiologicalReaction>
</comment>
<dbReference type="PANTHER" id="PTHR30525">
    <property type="entry name" value="1-DEOXY-D-XYLULOSE 5-PHOSPHATE REDUCTOISOMERASE"/>
    <property type="match status" value="1"/>
</dbReference>
<dbReference type="PANTHER" id="PTHR30525:SF0">
    <property type="entry name" value="1-DEOXY-D-XYLULOSE 5-PHOSPHATE REDUCTOISOMERASE, CHLOROPLASTIC"/>
    <property type="match status" value="1"/>
</dbReference>
<dbReference type="InterPro" id="IPR003821">
    <property type="entry name" value="DXP_reductoisomerase"/>
</dbReference>
<feature type="binding site" evidence="9">
    <location>
        <position position="11"/>
    </location>
    <ligand>
        <name>NADPH</name>
        <dbReference type="ChEBI" id="CHEBI:57783"/>
    </ligand>
</feature>
<feature type="binding site" evidence="9">
    <location>
        <position position="121"/>
    </location>
    <ligand>
        <name>NADPH</name>
        <dbReference type="ChEBI" id="CHEBI:57783"/>
    </ligand>
</feature>
<keyword evidence="7 9" id="KW-0414">Isoprene biosynthesis</keyword>
<proteinExistence type="inferred from homology"/>
<protein>
    <recommendedName>
        <fullName evidence="9">1-deoxy-D-xylulose 5-phosphate reductoisomerase</fullName>
        <shortName evidence="9">DXP reductoisomerase</shortName>
        <ecNumber evidence="9">1.1.1.267</ecNumber>
    </recommendedName>
    <alternativeName>
        <fullName evidence="9">1-deoxyxylulose-5-phosphate reductoisomerase</fullName>
    </alternativeName>
    <alternativeName>
        <fullName evidence="9">2-C-methyl-D-erythritol 4-phosphate synthase</fullName>
    </alternativeName>
</protein>
<feature type="binding site" evidence="9">
    <location>
        <position position="209"/>
    </location>
    <ligand>
        <name>1-deoxy-D-xylulose 5-phosphate</name>
        <dbReference type="ChEBI" id="CHEBI:57792"/>
    </ligand>
</feature>
<dbReference type="PIRSF" id="PIRSF006205">
    <property type="entry name" value="Dxp_reductismrs"/>
    <property type="match status" value="1"/>
</dbReference>
<feature type="binding site" evidence="9">
    <location>
        <position position="218"/>
    </location>
    <ligand>
        <name>1-deoxy-D-xylulose 5-phosphate</name>
        <dbReference type="ChEBI" id="CHEBI:57792"/>
    </ligand>
</feature>
<keyword evidence="6 9" id="KW-0464">Manganese</keyword>
<keyword evidence="14" id="KW-1185">Reference proteome</keyword>
<dbReference type="HAMAP" id="MF_00183">
    <property type="entry name" value="DXP_reductoisom"/>
    <property type="match status" value="1"/>
</dbReference>
<feature type="binding site" evidence="9">
    <location>
        <position position="215"/>
    </location>
    <ligand>
        <name>1-deoxy-D-xylulose 5-phosphate</name>
        <dbReference type="ChEBI" id="CHEBI:57792"/>
    </ligand>
</feature>
<dbReference type="GO" id="GO:0030604">
    <property type="term" value="F:1-deoxy-D-xylulose-5-phosphate reductoisomerase activity"/>
    <property type="evidence" value="ECO:0007669"/>
    <property type="project" value="UniProtKB-UniRule"/>
</dbReference>
<dbReference type="Gene3D" id="3.40.50.720">
    <property type="entry name" value="NAD(P)-binding Rossmann-like Domain"/>
    <property type="match status" value="1"/>
</dbReference>
<feature type="binding site" evidence="9">
    <location>
        <position position="202"/>
    </location>
    <ligand>
        <name>NADPH</name>
        <dbReference type="ChEBI" id="CHEBI:57783"/>
    </ligand>
</feature>
<feature type="binding site" evidence="9">
    <location>
        <position position="122"/>
    </location>
    <ligand>
        <name>1-deoxy-D-xylulose 5-phosphate</name>
        <dbReference type="ChEBI" id="CHEBI:57792"/>
    </ligand>
</feature>
<feature type="binding site" evidence="9">
    <location>
        <position position="147"/>
    </location>
    <ligand>
        <name>Mn(2+)</name>
        <dbReference type="ChEBI" id="CHEBI:29035"/>
    </ligand>
</feature>
<feature type="binding site" evidence="9">
    <location>
        <position position="149"/>
    </location>
    <ligand>
        <name>1-deoxy-D-xylulose 5-phosphate</name>
        <dbReference type="ChEBI" id="CHEBI:57792"/>
    </ligand>
</feature>
<feature type="domain" description="1-deoxy-D-xylulose 5-phosphate reductoisomerase C-terminal" evidence="11">
    <location>
        <begin position="143"/>
        <end position="226"/>
    </location>
</feature>
<feature type="binding site" evidence="9">
    <location>
        <position position="13"/>
    </location>
    <ligand>
        <name>NADPH</name>
        <dbReference type="ChEBI" id="CHEBI:57783"/>
    </ligand>
</feature>
<accession>A0AAE3LLS8</accession>
<dbReference type="AlphaFoldDB" id="A0AAE3LLS8"/>
<feature type="binding site" evidence="9">
    <location>
        <position position="12"/>
    </location>
    <ligand>
        <name>NADPH</name>
        <dbReference type="ChEBI" id="CHEBI:57783"/>
    </ligand>
</feature>
<dbReference type="SUPFAM" id="SSF55347">
    <property type="entry name" value="Glyceraldehyde-3-phosphate dehydrogenase-like, C-terminal domain"/>
    <property type="match status" value="1"/>
</dbReference>
<dbReference type="SUPFAM" id="SSF69055">
    <property type="entry name" value="1-deoxy-D-xylulose-5-phosphate reductoisomerase, C-terminal domain"/>
    <property type="match status" value="1"/>
</dbReference>
<keyword evidence="9" id="KW-0460">Magnesium</keyword>
<keyword evidence="3 9" id="KW-0479">Metal-binding</keyword>
<dbReference type="FunFam" id="3.40.50.720:FF:000045">
    <property type="entry name" value="1-deoxy-D-xylulose 5-phosphate reductoisomerase"/>
    <property type="match status" value="1"/>
</dbReference>
<dbReference type="Proteomes" id="UP001209318">
    <property type="component" value="Unassembled WGS sequence"/>
</dbReference>
<evidence type="ECO:0000256" key="7">
    <source>
        <dbReference type="ARBA" id="ARBA00023229"/>
    </source>
</evidence>
<feature type="domain" description="1-deoxy-D-xylulose 5-phosphate reductoisomerase N-terminal" evidence="10">
    <location>
        <begin position="4"/>
        <end position="129"/>
    </location>
</feature>
<evidence type="ECO:0000256" key="1">
    <source>
        <dbReference type="ARBA" id="ARBA00005094"/>
    </source>
</evidence>
<dbReference type="InterPro" id="IPR013512">
    <property type="entry name" value="DXP_reductoisomerase_N"/>
</dbReference>
<evidence type="ECO:0000256" key="9">
    <source>
        <dbReference type="HAMAP-Rule" id="MF_00183"/>
    </source>
</evidence>
<evidence type="ECO:0000256" key="2">
    <source>
        <dbReference type="ARBA" id="ARBA00006825"/>
    </source>
</evidence>
<feature type="binding site" evidence="9">
    <location>
        <position position="148"/>
    </location>
    <ligand>
        <name>1-deoxy-D-xylulose 5-phosphate</name>
        <dbReference type="ChEBI" id="CHEBI:57792"/>
    </ligand>
</feature>
<evidence type="ECO:0000313" key="14">
    <source>
        <dbReference type="Proteomes" id="UP001209318"/>
    </source>
</evidence>
<gene>
    <name evidence="9 13" type="primary">dxr</name>
    <name evidence="13" type="ORF">OEV98_00685</name>
</gene>
<dbReference type="EMBL" id="JAOUSF010000001">
    <property type="protein sequence ID" value="MCU9612072.1"/>
    <property type="molecule type" value="Genomic_DNA"/>
</dbReference>
<dbReference type="Pfam" id="PF08436">
    <property type="entry name" value="DXP_redisom_C"/>
    <property type="match status" value="1"/>
</dbReference>
<dbReference type="NCBIfam" id="NF009114">
    <property type="entry name" value="PRK12464.1"/>
    <property type="match status" value="1"/>
</dbReference>
<evidence type="ECO:0000256" key="3">
    <source>
        <dbReference type="ARBA" id="ARBA00022723"/>
    </source>
</evidence>
<evidence type="ECO:0000259" key="10">
    <source>
        <dbReference type="Pfam" id="PF02670"/>
    </source>
</evidence>
<dbReference type="Pfam" id="PF13288">
    <property type="entry name" value="DXPR_C"/>
    <property type="match status" value="1"/>
</dbReference>
<comment type="function">
    <text evidence="9">Catalyzes the NADPH-dependent rearrangement and reduction of 1-deoxy-D-xylulose-5-phosphate (DXP) to 2-C-methyl-D-erythritol 4-phosphate (MEP).</text>
</comment>
<feature type="binding site" evidence="9">
    <location>
        <position position="196"/>
    </location>
    <ligand>
        <name>1-deoxy-D-xylulose 5-phosphate</name>
        <dbReference type="ChEBI" id="CHEBI:57792"/>
    </ligand>
</feature>
<dbReference type="GO" id="GO:0070402">
    <property type="term" value="F:NADPH binding"/>
    <property type="evidence" value="ECO:0007669"/>
    <property type="project" value="InterPro"/>
</dbReference>
<feature type="binding site" evidence="9">
    <location>
        <position position="38"/>
    </location>
    <ligand>
        <name>NADPH</name>
        <dbReference type="ChEBI" id="CHEBI:57783"/>
    </ligand>
</feature>
<keyword evidence="4 9" id="KW-0521">NADP</keyword>
<dbReference type="InterPro" id="IPR036169">
    <property type="entry name" value="DXPR_C_sf"/>
</dbReference>
<reference evidence="13" key="1">
    <citation type="submission" date="2022-10" db="EMBL/GenBank/DDBJ databases">
        <title>Description of Fervidibacillus gen. nov. in the family Fervidibacillaceae fam. nov. with two species, Fervidibacillus albus sp. nov., and Fervidibacillus halotolerans sp. nov., isolated from tidal flat sediments.</title>
        <authorList>
            <person name="Kwon K.K."/>
            <person name="Yang S.-H."/>
        </authorList>
    </citation>
    <scope>NUCLEOTIDE SEQUENCE</scope>
    <source>
        <strain evidence="13">JCM 19140</strain>
    </source>
</reference>
<dbReference type="Gene3D" id="1.10.1740.10">
    <property type="match status" value="1"/>
</dbReference>
<evidence type="ECO:0000259" key="11">
    <source>
        <dbReference type="Pfam" id="PF08436"/>
    </source>
</evidence>
<feature type="binding site" evidence="9">
    <location>
        <position position="123"/>
    </location>
    <ligand>
        <name>NADPH</name>
        <dbReference type="ChEBI" id="CHEBI:57783"/>
    </ligand>
</feature>
<feature type="binding site" evidence="9">
    <location>
        <position position="10"/>
    </location>
    <ligand>
        <name>NADPH</name>
        <dbReference type="ChEBI" id="CHEBI:57783"/>
    </ligand>
</feature>
<sequence>MKGISLLGATGSIGKQTLDILRIHPKKFKLIAISVGKNIELARKIIAQFQPKLVSVQEKQDYEILLKEFPSSIKFTYGLEGIIEVATHPQAEVLVNAILGSVGLLPTLQAIDAGKTIALANKETLVTAGHLVMEKAKSKNVPILPVDSEHSAIFQSLNGENPKNIERLIITASGGSFRDKTRDQLESVTVQDALNHPNWSMGAKITIDSATMMNKGLEVIEAHWLFNIPYEKIDVVLHRESTIHSLVEFHDSSIIAQLGTPDMRLPIQYALSYPERLPLPAERLNLAKIGSLHFQEMDMDRFRCLRFAYEAGKIGGTMPVVLNAANEVAVAAFLAGKIPFLAIEDWIEQALENHSSIENPSLETILAVDMETRTIAQQFHKL</sequence>
<comment type="cofactor">
    <cofactor evidence="9">
        <name>Mg(2+)</name>
        <dbReference type="ChEBI" id="CHEBI:18420"/>
    </cofactor>
    <cofactor evidence="9">
        <name>Mn(2+)</name>
        <dbReference type="ChEBI" id="CHEBI:29035"/>
    </cofactor>
</comment>
<feature type="binding site" evidence="9">
    <location>
        <position position="218"/>
    </location>
    <ligand>
        <name>Mn(2+)</name>
        <dbReference type="ChEBI" id="CHEBI:29035"/>
    </ligand>
</feature>
<name>A0AAE3LLS8_9BACI</name>
<feature type="binding site" evidence="9">
    <location>
        <position position="173"/>
    </location>
    <ligand>
        <name>1-deoxy-D-xylulose 5-phosphate</name>
        <dbReference type="ChEBI" id="CHEBI:57792"/>
    </ligand>
</feature>
<comment type="pathway">
    <text evidence="1 9">Isoprenoid biosynthesis; isopentenyl diphosphate biosynthesis via DXP pathway; isopentenyl diphosphate from 1-deoxy-D-xylulose 5-phosphate: step 1/6.</text>
</comment>
<comment type="caution">
    <text evidence="13">The sequence shown here is derived from an EMBL/GenBank/DDBJ whole genome shotgun (WGS) entry which is preliminary data.</text>
</comment>
<feature type="binding site" evidence="9">
    <location>
        <position position="36"/>
    </location>
    <ligand>
        <name>NADPH</name>
        <dbReference type="ChEBI" id="CHEBI:57783"/>
    </ligand>
</feature>
<evidence type="ECO:0000256" key="4">
    <source>
        <dbReference type="ARBA" id="ARBA00022857"/>
    </source>
</evidence>
<feature type="binding site" evidence="9">
    <location>
        <position position="214"/>
    </location>
    <ligand>
        <name>1-deoxy-D-xylulose 5-phosphate</name>
        <dbReference type="ChEBI" id="CHEBI:57792"/>
    </ligand>
</feature>
<evidence type="ECO:0000259" key="12">
    <source>
        <dbReference type="Pfam" id="PF13288"/>
    </source>
</evidence>
<dbReference type="RefSeq" id="WP_263071206.1">
    <property type="nucleotide sequence ID" value="NZ_JAOUSF010000001.1"/>
</dbReference>